<reference evidence="3" key="1">
    <citation type="submission" date="2015-06" db="EMBL/GenBank/DDBJ databases">
        <title>Expansion of signal transduction pathways in fungi by whole-genome duplication.</title>
        <authorList>
            <consortium name="DOE Joint Genome Institute"/>
            <person name="Corrochano L.M."/>
            <person name="Kuo A."/>
            <person name="Marcet-Houben M."/>
            <person name="Polaino S."/>
            <person name="Salamov A."/>
            <person name="Villalobos J.M."/>
            <person name="Alvarez M.I."/>
            <person name="Avalos J."/>
            <person name="Benito E.P."/>
            <person name="Benoit I."/>
            <person name="Burger G."/>
            <person name="Camino L.P."/>
            <person name="Canovas D."/>
            <person name="Cerda-Olmedo E."/>
            <person name="Cheng J.-F."/>
            <person name="Dominguez A."/>
            <person name="Elias M."/>
            <person name="Eslava A.P."/>
            <person name="Glaser F."/>
            <person name="Grimwood J."/>
            <person name="Gutierrez G."/>
            <person name="Heitman J."/>
            <person name="Henrissat B."/>
            <person name="Iturriaga E.A."/>
            <person name="Lang B.F."/>
            <person name="Lavin J.L."/>
            <person name="Lee S."/>
            <person name="Li W."/>
            <person name="Lindquist E."/>
            <person name="Lopez-Garcia S."/>
            <person name="Luque E.M."/>
            <person name="Marcos A.T."/>
            <person name="Martin J."/>
            <person name="McCluskey K."/>
            <person name="Medina H.R."/>
            <person name="Miralles-Duran A."/>
            <person name="Miyazaki A."/>
            <person name="Munoz-Torres E."/>
            <person name="Oguiza J.A."/>
            <person name="Ohm R."/>
            <person name="Olmedo M."/>
            <person name="Orejas M."/>
            <person name="Ortiz-Castellanos L."/>
            <person name="Pisabarro A.G."/>
            <person name="Rodriguez-Romero J."/>
            <person name="Ruiz-Herrera J."/>
            <person name="Ruiz-Vazquez R."/>
            <person name="Sanz C."/>
            <person name="Schackwitz W."/>
            <person name="Schmutz J."/>
            <person name="Shahriari M."/>
            <person name="Shelest E."/>
            <person name="Silva-Franco F."/>
            <person name="Soanes D."/>
            <person name="Syed K."/>
            <person name="Tagua V.G."/>
            <person name="Talbot N.J."/>
            <person name="Thon M."/>
            <person name="De vries R.P."/>
            <person name="Wiebenga A."/>
            <person name="Yadav J.S."/>
            <person name="Braun E.L."/>
            <person name="Baker S."/>
            <person name="Garre V."/>
            <person name="Horwitz B."/>
            <person name="Torres-Martinez S."/>
            <person name="Idnurm A."/>
            <person name="Herrera-Estrella A."/>
            <person name="Gabaldon T."/>
            <person name="Grigoriev I.V."/>
        </authorList>
    </citation>
    <scope>NUCLEOTIDE SEQUENCE [LARGE SCALE GENOMIC DNA]</scope>
    <source>
        <strain evidence="3">NRRL 1555(-)</strain>
    </source>
</reference>
<dbReference type="EMBL" id="KV440993">
    <property type="protein sequence ID" value="OAD68885.1"/>
    <property type="molecule type" value="Genomic_DNA"/>
</dbReference>
<dbReference type="VEuPathDB" id="FungiDB:PHYBLDRAFT_182991"/>
<evidence type="ECO:0000313" key="3">
    <source>
        <dbReference type="Proteomes" id="UP000077315"/>
    </source>
</evidence>
<organism evidence="2 3">
    <name type="scientific">Phycomyces blakesleeanus (strain ATCC 8743b / DSM 1359 / FGSC 10004 / NBRC 33097 / NRRL 1555)</name>
    <dbReference type="NCBI Taxonomy" id="763407"/>
    <lineage>
        <taxon>Eukaryota</taxon>
        <taxon>Fungi</taxon>
        <taxon>Fungi incertae sedis</taxon>
        <taxon>Mucoromycota</taxon>
        <taxon>Mucoromycotina</taxon>
        <taxon>Mucoromycetes</taxon>
        <taxon>Mucorales</taxon>
        <taxon>Phycomycetaceae</taxon>
        <taxon>Phycomyces</taxon>
    </lineage>
</organism>
<feature type="region of interest" description="Disordered" evidence="1">
    <location>
        <begin position="29"/>
        <end position="70"/>
    </location>
</feature>
<feature type="compositionally biased region" description="Low complexity" evidence="1">
    <location>
        <begin position="30"/>
        <end position="44"/>
    </location>
</feature>
<proteinExistence type="predicted"/>
<sequence length="119" mass="13378">MYRLIKLQTPFSFQIQCLFYSPNKKPAIKQASQQASNSASQQFSYKSSKPESRKPEGQKAERQKAERQKARKLIMTAAMSSLIRGVGKTTMRSGGFDYWGAQSSNKISLGNFSGIFRDV</sequence>
<dbReference type="RefSeq" id="XP_018286925.1">
    <property type="nucleotide sequence ID" value="XM_018438703.1"/>
</dbReference>
<feature type="compositionally biased region" description="Basic and acidic residues" evidence="1">
    <location>
        <begin position="48"/>
        <end position="68"/>
    </location>
</feature>
<protein>
    <submittedName>
        <fullName evidence="2">Uncharacterized protein</fullName>
    </submittedName>
</protein>
<dbReference type="InParanoid" id="A0A162WLM6"/>
<keyword evidence="3" id="KW-1185">Reference proteome</keyword>
<accession>A0A162WLM6</accession>
<dbReference type="GeneID" id="28999609"/>
<name>A0A162WLM6_PHYB8</name>
<dbReference type="Proteomes" id="UP000077315">
    <property type="component" value="Unassembled WGS sequence"/>
</dbReference>
<dbReference type="AlphaFoldDB" id="A0A162WLM6"/>
<gene>
    <name evidence="2" type="ORF">PHYBLDRAFT_182991</name>
</gene>
<evidence type="ECO:0000313" key="2">
    <source>
        <dbReference type="EMBL" id="OAD68885.1"/>
    </source>
</evidence>
<evidence type="ECO:0000256" key="1">
    <source>
        <dbReference type="SAM" id="MobiDB-lite"/>
    </source>
</evidence>